<evidence type="ECO:0000313" key="6">
    <source>
        <dbReference type="EMBL" id="GFQ73324.1"/>
    </source>
</evidence>
<dbReference type="AlphaFoldDB" id="A0A8X6KGR6"/>
<keyword evidence="7" id="KW-1185">Reference proteome</keyword>
<evidence type="ECO:0000259" key="5">
    <source>
        <dbReference type="Pfam" id="PF01094"/>
    </source>
</evidence>
<keyword evidence="2" id="KW-0812">Transmembrane</keyword>
<accession>A0A8X6KGR6</accession>
<dbReference type="SUPFAM" id="SSF53822">
    <property type="entry name" value="Periplasmic binding protein-like I"/>
    <property type="match status" value="1"/>
</dbReference>
<sequence>MNEWLISLDPTPEDLADALFHFLTSQEWYEVTLLLDESLFSKSVSRRLQVLSNGPTMLKMIQLPSARSKLLSILSSCHTSKHRVLVLCCSGGKRTRQVFHEARKLKMLEQDWIWILLEKATFNPESGNYPVGILGLRLKHQLTNKHSVRSAMDVVAESVKYLDGNLRLVGKGNESNISCWNNASEHRRRLTEALHTVIRRQLERESSVAREGLEPPVFEILNLVSGPHTSRRRWKRLGNVTGSESIWTPSSG</sequence>
<dbReference type="Pfam" id="PF01094">
    <property type="entry name" value="ANF_receptor"/>
    <property type="match status" value="1"/>
</dbReference>
<keyword evidence="4" id="KW-0472">Membrane</keyword>
<gene>
    <name evidence="6" type="primary">AVEN_91817_1</name>
    <name evidence="6" type="ORF">TNCT_545841</name>
</gene>
<comment type="subcellular location">
    <subcellularLocation>
        <location evidence="1">Membrane</location>
    </subcellularLocation>
</comment>
<protein>
    <submittedName>
        <fullName evidence="6">ANF_receptor domain-containing protein</fullName>
    </submittedName>
</protein>
<feature type="domain" description="Receptor ligand binding region" evidence="5">
    <location>
        <begin position="6"/>
        <end position="138"/>
    </location>
</feature>
<dbReference type="Gene3D" id="3.40.50.2300">
    <property type="match status" value="1"/>
</dbReference>
<reference evidence="6" key="1">
    <citation type="submission" date="2020-07" db="EMBL/GenBank/DDBJ databases">
        <title>Multicomponent nature underlies the extraordinary mechanical properties of spider dragline silk.</title>
        <authorList>
            <person name="Kono N."/>
            <person name="Nakamura H."/>
            <person name="Mori M."/>
            <person name="Yoshida Y."/>
            <person name="Ohtoshi R."/>
            <person name="Malay A.D."/>
            <person name="Moran D.A.P."/>
            <person name="Tomita M."/>
            <person name="Numata K."/>
            <person name="Arakawa K."/>
        </authorList>
    </citation>
    <scope>NUCLEOTIDE SEQUENCE</scope>
</reference>
<evidence type="ECO:0000256" key="2">
    <source>
        <dbReference type="ARBA" id="ARBA00022692"/>
    </source>
</evidence>
<dbReference type="GO" id="GO:0016020">
    <property type="term" value="C:membrane"/>
    <property type="evidence" value="ECO:0007669"/>
    <property type="project" value="UniProtKB-SubCell"/>
</dbReference>
<evidence type="ECO:0000313" key="7">
    <source>
        <dbReference type="Proteomes" id="UP000887116"/>
    </source>
</evidence>
<evidence type="ECO:0000256" key="3">
    <source>
        <dbReference type="ARBA" id="ARBA00022989"/>
    </source>
</evidence>
<organism evidence="6 7">
    <name type="scientific">Trichonephila clavata</name>
    <name type="common">Joro spider</name>
    <name type="synonym">Nephila clavata</name>
    <dbReference type="NCBI Taxonomy" id="2740835"/>
    <lineage>
        <taxon>Eukaryota</taxon>
        <taxon>Metazoa</taxon>
        <taxon>Ecdysozoa</taxon>
        <taxon>Arthropoda</taxon>
        <taxon>Chelicerata</taxon>
        <taxon>Arachnida</taxon>
        <taxon>Araneae</taxon>
        <taxon>Araneomorphae</taxon>
        <taxon>Entelegynae</taxon>
        <taxon>Araneoidea</taxon>
        <taxon>Nephilidae</taxon>
        <taxon>Trichonephila</taxon>
    </lineage>
</organism>
<keyword evidence="3" id="KW-1133">Transmembrane helix</keyword>
<dbReference type="OrthoDB" id="5984008at2759"/>
<dbReference type="InterPro" id="IPR028082">
    <property type="entry name" value="Peripla_BP_I"/>
</dbReference>
<evidence type="ECO:0000256" key="1">
    <source>
        <dbReference type="ARBA" id="ARBA00004370"/>
    </source>
</evidence>
<comment type="caution">
    <text evidence="6">The sequence shown here is derived from an EMBL/GenBank/DDBJ whole genome shotgun (WGS) entry which is preliminary data.</text>
</comment>
<dbReference type="InterPro" id="IPR001828">
    <property type="entry name" value="ANF_lig-bd_rcpt"/>
</dbReference>
<dbReference type="EMBL" id="BMAO01021291">
    <property type="protein sequence ID" value="GFQ73324.1"/>
    <property type="molecule type" value="Genomic_DNA"/>
</dbReference>
<evidence type="ECO:0000256" key="4">
    <source>
        <dbReference type="ARBA" id="ARBA00023136"/>
    </source>
</evidence>
<proteinExistence type="predicted"/>
<dbReference type="Proteomes" id="UP000887116">
    <property type="component" value="Unassembled WGS sequence"/>
</dbReference>
<name>A0A8X6KGR6_TRICU</name>